<dbReference type="EMBL" id="BLQM01000076">
    <property type="protein sequence ID" value="GMH60145.1"/>
    <property type="molecule type" value="Genomic_DNA"/>
</dbReference>
<organism evidence="1 2">
    <name type="scientific">Triparma laevis f. inornata</name>
    <dbReference type="NCBI Taxonomy" id="1714386"/>
    <lineage>
        <taxon>Eukaryota</taxon>
        <taxon>Sar</taxon>
        <taxon>Stramenopiles</taxon>
        <taxon>Ochrophyta</taxon>
        <taxon>Bolidophyceae</taxon>
        <taxon>Parmales</taxon>
        <taxon>Triparmaceae</taxon>
        <taxon>Triparma</taxon>
    </lineage>
</organism>
<dbReference type="Proteomes" id="UP001162640">
    <property type="component" value="Unassembled WGS sequence"/>
</dbReference>
<name>A0A9W7A2F7_9STRA</name>
<protein>
    <submittedName>
        <fullName evidence="1">Uncharacterized protein</fullName>
    </submittedName>
</protein>
<proteinExistence type="predicted"/>
<gene>
    <name evidence="1" type="ORF">TL16_g02984</name>
</gene>
<dbReference type="AlphaFoldDB" id="A0A9W7A2F7"/>
<reference evidence="2" key="1">
    <citation type="journal article" date="2023" name="Commun. Biol.">
        <title>Genome analysis of Parmales, the sister group of diatoms, reveals the evolutionary specialization of diatoms from phago-mixotrophs to photoautotrophs.</title>
        <authorList>
            <person name="Ban H."/>
            <person name="Sato S."/>
            <person name="Yoshikawa S."/>
            <person name="Yamada K."/>
            <person name="Nakamura Y."/>
            <person name="Ichinomiya M."/>
            <person name="Sato N."/>
            <person name="Blanc-Mathieu R."/>
            <person name="Endo H."/>
            <person name="Kuwata A."/>
            <person name="Ogata H."/>
        </authorList>
    </citation>
    <scope>NUCLEOTIDE SEQUENCE [LARGE SCALE GENOMIC DNA]</scope>
</reference>
<evidence type="ECO:0000313" key="2">
    <source>
        <dbReference type="Proteomes" id="UP001162640"/>
    </source>
</evidence>
<evidence type="ECO:0000313" key="1">
    <source>
        <dbReference type="EMBL" id="GMH60145.1"/>
    </source>
</evidence>
<comment type="caution">
    <text evidence="1">The sequence shown here is derived from an EMBL/GenBank/DDBJ whole genome shotgun (WGS) entry which is preliminary data.</text>
</comment>
<sequence>MRILHGKPQSAAELLRLRDIIRANCTMLIVALAHFVKDKASVNALLSAGERKCEALITRATTNEMCSTMIYPRQCRFI</sequence>
<accession>A0A9W7A2F7</accession>